<protein>
    <submittedName>
        <fullName evidence="1">Uncharacterized protein</fullName>
    </submittedName>
</protein>
<proteinExistence type="predicted"/>
<evidence type="ECO:0000313" key="2">
    <source>
        <dbReference type="Proteomes" id="UP000257109"/>
    </source>
</evidence>
<feature type="non-terminal residue" evidence="1">
    <location>
        <position position="1"/>
    </location>
</feature>
<name>A0A371EHE9_MUCPR</name>
<keyword evidence="2" id="KW-1185">Reference proteome</keyword>
<sequence>FEKINFELPFQNPTFASGEDRDDSQPSIDYMPFDFDGISRLGSIGRTLIMSSIQPSKSPTSSRDINALRSQIHTLNESLQRQKKEKLEIR</sequence>
<gene>
    <name evidence="1" type="ORF">CR513_55866</name>
</gene>
<dbReference type="OrthoDB" id="1431452at2759"/>
<evidence type="ECO:0000313" key="1">
    <source>
        <dbReference type="EMBL" id="RDX65475.1"/>
    </source>
</evidence>
<accession>A0A371EHE9</accession>
<dbReference type="Proteomes" id="UP000257109">
    <property type="component" value="Unassembled WGS sequence"/>
</dbReference>
<dbReference type="AlphaFoldDB" id="A0A371EHE9"/>
<comment type="caution">
    <text evidence="1">The sequence shown here is derived from an EMBL/GenBank/DDBJ whole genome shotgun (WGS) entry which is preliminary data.</text>
</comment>
<reference evidence="1" key="1">
    <citation type="submission" date="2018-05" db="EMBL/GenBank/DDBJ databases">
        <title>Draft genome of Mucuna pruriens seed.</title>
        <authorList>
            <person name="Nnadi N.E."/>
            <person name="Vos R."/>
            <person name="Hasami M.H."/>
            <person name="Devisetty U.K."/>
            <person name="Aguiy J.C."/>
        </authorList>
    </citation>
    <scope>NUCLEOTIDE SEQUENCE [LARGE SCALE GENOMIC DNA]</scope>
    <source>
        <strain evidence="1">JCA_2017</strain>
    </source>
</reference>
<dbReference type="EMBL" id="QJKJ01013882">
    <property type="protein sequence ID" value="RDX65475.1"/>
    <property type="molecule type" value="Genomic_DNA"/>
</dbReference>
<organism evidence="1 2">
    <name type="scientific">Mucuna pruriens</name>
    <name type="common">Velvet bean</name>
    <name type="synonym">Dolichos pruriens</name>
    <dbReference type="NCBI Taxonomy" id="157652"/>
    <lineage>
        <taxon>Eukaryota</taxon>
        <taxon>Viridiplantae</taxon>
        <taxon>Streptophyta</taxon>
        <taxon>Embryophyta</taxon>
        <taxon>Tracheophyta</taxon>
        <taxon>Spermatophyta</taxon>
        <taxon>Magnoliopsida</taxon>
        <taxon>eudicotyledons</taxon>
        <taxon>Gunneridae</taxon>
        <taxon>Pentapetalae</taxon>
        <taxon>rosids</taxon>
        <taxon>fabids</taxon>
        <taxon>Fabales</taxon>
        <taxon>Fabaceae</taxon>
        <taxon>Papilionoideae</taxon>
        <taxon>50 kb inversion clade</taxon>
        <taxon>NPAAA clade</taxon>
        <taxon>indigoferoid/millettioid clade</taxon>
        <taxon>Phaseoleae</taxon>
        <taxon>Mucuna</taxon>
    </lineage>
</organism>